<dbReference type="CDD" id="cd03801">
    <property type="entry name" value="GT4_PimA-like"/>
    <property type="match status" value="1"/>
</dbReference>
<accession>N2BL95</accession>
<dbReference type="Pfam" id="PF13692">
    <property type="entry name" value="Glyco_trans_1_4"/>
    <property type="match status" value="1"/>
</dbReference>
<dbReference type="EMBL" id="AQFT01000010">
    <property type="protein sequence ID" value="EMZ37584.1"/>
    <property type="molecule type" value="Genomic_DNA"/>
</dbReference>
<sequence>MKKIAIINQRYGIQVNGGSEAYTRLLAEHLQKHFDVTVLTTTALDYDTWENYYPVGADSVHGVRVLRFPVRHKRNITWFRIITKCTNMLKKIGIHIDRQWVCAQGPVVPQLVQYVEEHEADYDVFLFVTYLYYATVFALPKVADKSILIPTAHDEPYIHMPIYKKIFTQAAGILYLTKEEKEFVRKKFQNTHLPHDVIGIGIDLPDEQHNPNTVEKAVEKFRSTYQIYGDYIIYAGRVDTGKNCEEMFDFFHRYKQDHPNSTIRLVIVGKAFMEIPPDADIHYLGFVSEADKFAAVAGARWLWLPSKFESLSMALLEGMALGTPGLVNGACKVLKGHCTRSGGALDYEGYEQFQKRMNEMEKMGEEGQEAYVAMCERARAYVKEYYRWDVVEEKVCRLIEIIGDSRYWG</sequence>
<proteinExistence type="predicted"/>
<organism evidence="2 3">
    <name type="scientific">Eubacterium plexicaudatum ASF492</name>
    <dbReference type="NCBI Taxonomy" id="1235802"/>
    <lineage>
        <taxon>Bacteria</taxon>
        <taxon>Bacillati</taxon>
        <taxon>Bacillota</taxon>
        <taxon>Clostridia</taxon>
        <taxon>Eubacteriales</taxon>
        <taxon>Eubacteriaceae</taxon>
        <taxon>Eubacterium</taxon>
    </lineage>
</organism>
<dbReference type="HOGENOM" id="CLU_031620_0_0_9"/>
<dbReference type="SUPFAM" id="SSF53756">
    <property type="entry name" value="UDP-Glycosyltransferase/glycogen phosphorylase"/>
    <property type="match status" value="1"/>
</dbReference>
<dbReference type="PANTHER" id="PTHR46401">
    <property type="entry name" value="GLYCOSYLTRANSFERASE WBBK-RELATED"/>
    <property type="match status" value="1"/>
</dbReference>
<evidence type="ECO:0000313" key="3">
    <source>
        <dbReference type="Proteomes" id="UP000012589"/>
    </source>
</evidence>
<dbReference type="GO" id="GO:0009103">
    <property type="term" value="P:lipopolysaccharide biosynthetic process"/>
    <property type="evidence" value="ECO:0007669"/>
    <property type="project" value="TreeGrafter"/>
</dbReference>
<dbReference type="Proteomes" id="UP000012589">
    <property type="component" value="Unassembled WGS sequence"/>
</dbReference>
<dbReference type="AlphaFoldDB" id="N2BL95"/>
<keyword evidence="3" id="KW-1185">Reference proteome</keyword>
<evidence type="ECO:0000313" key="2">
    <source>
        <dbReference type="EMBL" id="EMZ37584.1"/>
    </source>
</evidence>
<keyword evidence="1" id="KW-0808">Transferase</keyword>
<name>N2BL95_9FIRM</name>
<dbReference type="PANTHER" id="PTHR46401:SF2">
    <property type="entry name" value="GLYCOSYLTRANSFERASE WBBK-RELATED"/>
    <property type="match status" value="1"/>
</dbReference>
<dbReference type="Gene3D" id="3.40.50.2000">
    <property type="entry name" value="Glycogen Phosphorylase B"/>
    <property type="match status" value="2"/>
</dbReference>
<protein>
    <submittedName>
        <fullName evidence="2">Uncharacterized protein</fullName>
    </submittedName>
</protein>
<dbReference type="OrthoDB" id="9797829at2"/>
<reference evidence="2 3" key="1">
    <citation type="journal article" date="2014" name="Genome Announc.">
        <title>Draft genome sequences of the altered schaedler flora, a defined bacterial community from gnotobiotic mice.</title>
        <authorList>
            <person name="Wannemuehler M.J."/>
            <person name="Overstreet A.M."/>
            <person name="Ward D.V."/>
            <person name="Phillips G.J."/>
        </authorList>
    </citation>
    <scope>NUCLEOTIDE SEQUENCE [LARGE SCALE GENOMIC DNA]</scope>
    <source>
        <strain evidence="2 3">ASF492</strain>
    </source>
</reference>
<dbReference type="eggNOG" id="COG0438">
    <property type="taxonomic scope" value="Bacteria"/>
</dbReference>
<dbReference type="GO" id="GO:0016757">
    <property type="term" value="F:glycosyltransferase activity"/>
    <property type="evidence" value="ECO:0007669"/>
    <property type="project" value="TreeGrafter"/>
</dbReference>
<dbReference type="STRING" id="1235802.C823_00310"/>
<gene>
    <name evidence="2" type="ORF">C823_00310</name>
</gene>
<evidence type="ECO:0000256" key="1">
    <source>
        <dbReference type="ARBA" id="ARBA00022679"/>
    </source>
</evidence>
<dbReference type="PATRIC" id="fig|1235802.3.peg.323"/>
<comment type="caution">
    <text evidence="2">The sequence shown here is derived from an EMBL/GenBank/DDBJ whole genome shotgun (WGS) entry which is preliminary data.</text>
</comment>